<keyword evidence="2" id="KW-1185">Reference proteome</keyword>
<proteinExistence type="predicted"/>
<dbReference type="KEGG" id="paa:Paes_0864"/>
<dbReference type="EMBL" id="CP001108">
    <property type="protein sequence ID" value="ACF45910.1"/>
    <property type="molecule type" value="Genomic_DNA"/>
</dbReference>
<dbReference type="AlphaFoldDB" id="B4S773"/>
<evidence type="ECO:0000313" key="1">
    <source>
        <dbReference type="EMBL" id="ACF45910.1"/>
    </source>
</evidence>
<sequence>MSDTIRIPGIIRVIRNPIDRAVGALKIAPALTAEEWGRLVEFLATLVAVINDSFPEKKHFESFSVGLSRQRFFCERDSFSSMVSW</sequence>
<organism evidence="1 2">
    <name type="scientific">Prosthecochloris aestuarii (strain DSM 271 / SK 413)</name>
    <dbReference type="NCBI Taxonomy" id="290512"/>
    <lineage>
        <taxon>Bacteria</taxon>
        <taxon>Pseudomonadati</taxon>
        <taxon>Chlorobiota</taxon>
        <taxon>Chlorobiia</taxon>
        <taxon>Chlorobiales</taxon>
        <taxon>Chlorobiaceae</taxon>
        <taxon>Prosthecochloris</taxon>
    </lineage>
</organism>
<evidence type="ECO:0000313" key="2">
    <source>
        <dbReference type="Proteomes" id="UP000002725"/>
    </source>
</evidence>
<accession>B4S773</accession>
<dbReference type="RefSeq" id="WP_012505447.1">
    <property type="nucleotide sequence ID" value="NC_011059.1"/>
</dbReference>
<dbReference type="Proteomes" id="UP000002725">
    <property type="component" value="Chromosome"/>
</dbReference>
<gene>
    <name evidence="1" type="ordered locus">Paes_0864</name>
</gene>
<dbReference type="HOGENOM" id="CLU_2509985_0_0_10"/>
<protein>
    <submittedName>
        <fullName evidence="1">Uncharacterized protein</fullName>
    </submittedName>
</protein>
<reference evidence="1" key="1">
    <citation type="submission" date="2008-06" db="EMBL/GenBank/DDBJ databases">
        <title>Complete sequence of chromosome of Prosthecochloris aestuarii DSM 271.</title>
        <authorList>
            <consortium name="US DOE Joint Genome Institute"/>
            <person name="Lucas S."/>
            <person name="Copeland A."/>
            <person name="Lapidus A."/>
            <person name="Glavina del Rio T."/>
            <person name="Dalin E."/>
            <person name="Tice H."/>
            <person name="Bruce D."/>
            <person name="Goodwin L."/>
            <person name="Pitluck S."/>
            <person name="Schmutz J."/>
            <person name="Larimer F."/>
            <person name="Land M."/>
            <person name="Hauser L."/>
            <person name="Kyrpides N."/>
            <person name="Anderson I."/>
            <person name="Liu Z."/>
            <person name="Li T."/>
            <person name="Zhao F."/>
            <person name="Overmann J."/>
            <person name="Bryant D.A."/>
            <person name="Richardson P."/>
        </authorList>
    </citation>
    <scope>NUCLEOTIDE SEQUENCE [LARGE SCALE GENOMIC DNA]</scope>
    <source>
        <strain evidence="1">DSM 271</strain>
    </source>
</reference>
<name>B4S773_PROA2</name>